<feature type="active site" description="Proton donor" evidence="5">
    <location>
        <position position="716"/>
    </location>
</feature>
<dbReference type="SUPFAM" id="SSF55781">
    <property type="entry name" value="GAF domain-like"/>
    <property type="match status" value="2"/>
</dbReference>
<proteinExistence type="inferred from homology"/>
<feature type="binding site" evidence="6">
    <location>
        <position position="867"/>
    </location>
    <ligand>
        <name>AMP</name>
        <dbReference type="ChEBI" id="CHEBI:456215"/>
    </ligand>
</feature>
<reference evidence="11" key="1">
    <citation type="submission" date="2021-01" db="UniProtKB">
        <authorList>
            <consortium name="EnsemblMetazoa"/>
        </authorList>
    </citation>
    <scope>IDENTIFICATION</scope>
</reference>
<feature type="binding site" evidence="6">
    <location>
        <begin position="716"/>
        <end position="720"/>
    </location>
    <ligand>
        <name>AMP</name>
        <dbReference type="ChEBI" id="CHEBI:456215"/>
    </ligand>
</feature>
<dbReference type="EnsemblMetazoa" id="CLYHEMT012024.1">
    <property type="protein sequence ID" value="CLYHEMP012024.1"/>
    <property type="gene ID" value="CLYHEMG012024"/>
</dbReference>
<evidence type="ECO:0000256" key="3">
    <source>
        <dbReference type="ARBA" id="ARBA00022723"/>
    </source>
</evidence>
<dbReference type="FunFam" id="1.10.1300.10:FF:000003">
    <property type="entry name" value="Phosphodiesterase"/>
    <property type="match status" value="1"/>
</dbReference>
<dbReference type="InterPro" id="IPR002073">
    <property type="entry name" value="PDEase_catalytic_dom"/>
</dbReference>
<evidence type="ECO:0000313" key="12">
    <source>
        <dbReference type="Proteomes" id="UP000594262"/>
    </source>
</evidence>
<feature type="binding site" evidence="7">
    <location>
        <position position="867"/>
    </location>
    <ligand>
        <name>Zn(2+)</name>
        <dbReference type="ChEBI" id="CHEBI:29105"/>
        <label>1</label>
    </ligand>
</feature>
<dbReference type="PROSITE" id="PS51845">
    <property type="entry name" value="PDEASE_I_2"/>
    <property type="match status" value="1"/>
</dbReference>
<keyword evidence="2" id="KW-0140">cGMP</keyword>
<dbReference type="Pfam" id="PF00233">
    <property type="entry name" value="PDEase_I"/>
    <property type="match status" value="1"/>
</dbReference>
<dbReference type="EC" id="3.1.4.-" evidence="8"/>
<dbReference type="PANTHER" id="PTHR11347">
    <property type="entry name" value="CYCLIC NUCLEOTIDE PHOSPHODIESTERASE"/>
    <property type="match status" value="1"/>
</dbReference>
<feature type="binding site" evidence="7">
    <location>
        <position position="757"/>
    </location>
    <ligand>
        <name>Zn(2+)</name>
        <dbReference type="ChEBI" id="CHEBI:29105"/>
        <label>1</label>
    </ligand>
</feature>
<feature type="compositionally biased region" description="Basic and acidic residues" evidence="9">
    <location>
        <begin position="67"/>
        <end position="78"/>
    </location>
</feature>
<protein>
    <recommendedName>
        <fullName evidence="8">Phosphodiesterase</fullName>
        <ecNumber evidence="8">3.1.4.-</ecNumber>
    </recommendedName>
</protein>
<name>A0A7M5VGQ8_9CNID</name>
<keyword evidence="4 8" id="KW-0378">Hydrolase</keyword>
<dbReference type="InterPro" id="IPR023088">
    <property type="entry name" value="PDEase"/>
</dbReference>
<keyword evidence="3 7" id="KW-0479">Metal-binding</keyword>
<dbReference type="InterPro" id="IPR023174">
    <property type="entry name" value="PDEase_CS"/>
</dbReference>
<feature type="binding site" evidence="6">
    <location>
        <position position="757"/>
    </location>
    <ligand>
        <name>AMP</name>
        <dbReference type="ChEBI" id="CHEBI:456215"/>
    </ligand>
</feature>
<dbReference type="Gene3D" id="1.10.1300.10">
    <property type="entry name" value="3'5'-cyclic nucleotide phosphodiesterase, catalytic domain"/>
    <property type="match status" value="1"/>
</dbReference>
<dbReference type="CDD" id="cd00077">
    <property type="entry name" value="HDc"/>
    <property type="match status" value="1"/>
</dbReference>
<keyword evidence="12" id="KW-1185">Reference proteome</keyword>
<dbReference type="InterPro" id="IPR003607">
    <property type="entry name" value="HD/PDEase_dom"/>
</dbReference>
<comment type="similarity">
    <text evidence="1 8">Belongs to the cyclic nucleotide phosphodiesterase family.</text>
</comment>
<feature type="binding site" evidence="7">
    <location>
        <position position="720"/>
    </location>
    <ligand>
        <name>Zn(2+)</name>
        <dbReference type="ChEBI" id="CHEBI:29105"/>
        <label>1</label>
    </ligand>
</feature>
<dbReference type="PROSITE" id="PS00126">
    <property type="entry name" value="PDEASE_I_1"/>
    <property type="match status" value="1"/>
</dbReference>
<feature type="binding site" evidence="7">
    <location>
        <position position="757"/>
    </location>
    <ligand>
        <name>Zn(2+)</name>
        <dbReference type="ChEBI" id="CHEBI:29105"/>
        <label>2</label>
    </ligand>
</feature>
<dbReference type="Pfam" id="PF13185">
    <property type="entry name" value="GAF_2"/>
    <property type="match status" value="1"/>
</dbReference>
<dbReference type="Proteomes" id="UP000594262">
    <property type="component" value="Unplaced"/>
</dbReference>
<evidence type="ECO:0000256" key="4">
    <source>
        <dbReference type="ARBA" id="ARBA00022801"/>
    </source>
</evidence>
<feature type="domain" description="PDEase" evidence="10">
    <location>
        <begin position="640"/>
        <end position="963"/>
    </location>
</feature>
<evidence type="ECO:0000259" key="10">
    <source>
        <dbReference type="PROSITE" id="PS51845"/>
    </source>
</evidence>
<dbReference type="Gene3D" id="3.30.450.40">
    <property type="match status" value="2"/>
</dbReference>
<evidence type="ECO:0000256" key="7">
    <source>
        <dbReference type="PIRSR" id="PIRSR623088-3"/>
    </source>
</evidence>
<dbReference type="InterPro" id="IPR036971">
    <property type="entry name" value="PDEase_catalytic_dom_sf"/>
</dbReference>
<dbReference type="SMART" id="SM00471">
    <property type="entry name" value="HDc"/>
    <property type="match status" value="1"/>
</dbReference>
<dbReference type="RefSeq" id="XP_066929310.1">
    <property type="nucleotide sequence ID" value="XM_067073209.1"/>
</dbReference>
<evidence type="ECO:0000256" key="8">
    <source>
        <dbReference type="RuleBase" id="RU363067"/>
    </source>
</evidence>
<comment type="cofactor">
    <cofactor evidence="8">
        <name>a divalent metal cation</name>
        <dbReference type="ChEBI" id="CHEBI:60240"/>
    </cofactor>
    <text evidence="8">Binds 2 divalent metal cations per subunit. Site 1 may preferentially bind zinc ions, while site 2 has a preference for magnesium and/or manganese ions.</text>
</comment>
<dbReference type="PRINTS" id="PR00387">
    <property type="entry name" value="PDIESTERASE1"/>
</dbReference>
<organism evidence="11 12">
    <name type="scientific">Clytia hemisphaerica</name>
    <dbReference type="NCBI Taxonomy" id="252671"/>
    <lineage>
        <taxon>Eukaryota</taxon>
        <taxon>Metazoa</taxon>
        <taxon>Cnidaria</taxon>
        <taxon>Hydrozoa</taxon>
        <taxon>Hydroidolina</taxon>
        <taxon>Leptothecata</taxon>
        <taxon>Obeliida</taxon>
        <taxon>Clytiidae</taxon>
        <taxon>Clytia</taxon>
    </lineage>
</organism>
<dbReference type="SMART" id="SM00065">
    <property type="entry name" value="GAF"/>
    <property type="match status" value="2"/>
</dbReference>
<evidence type="ECO:0000256" key="9">
    <source>
        <dbReference type="SAM" id="MobiDB-lite"/>
    </source>
</evidence>
<evidence type="ECO:0000256" key="5">
    <source>
        <dbReference type="PIRSR" id="PIRSR623088-1"/>
    </source>
</evidence>
<dbReference type="GO" id="GO:0004114">
    <property type="term" value="F:3',5'-cyclic-nucleotide phosphodiesterase activity"/>
    <property type="evidence" value="ECO:0007669"/>
    <property type="project" value="InterPro"/>
</dbReference>
<dbReference type="GeneID" id="136816880"/>
<dbReference type="InterPro" id="IPR029016">
    <property type="entry name" value="GAF-like_dom_sf"/>
</dbReference>
<dbReference type="InterPro" id="IPR003018">
    <property type="entry name" value="GAF"/>
</dbReference>
<evidence type="ECO:0000256" key="1">
    <source>
        <dbReference type="ARBA" id="ARBA00007648"/>
    </source>
</evidence>
<feature type="region of interest" description="Disordered" evidence="9">
    <location>
        <begin position="67"/>
        <end position="92"/>
    </location>
</feature>
<evidence type="ECO:0000313" key="11">
    <source>
        <dbReference type="EnsemblMetazoa" id="CLYHEMP012024.1"/>
    </source>
</evidence>
<evidence type="ECO:0000256" key="2">
    <source>
        <dbReference type="ARBA" id="ARBA00022535"/>
    </source>
</evidence>
<dbReference type="AlphaFoldDB" id="A0A7M5VGQ8"/>
<dbReference type="GO" id="GO:0046872">
    <property type="term" value="F:metal ion binding"/>
    <property type="evidence" value="ECO:0007669"/>
    <property type="project" value="UniProtKB-KW"/>
</dbReference>
<feature type="binding site" evidence="6">
    <location>
        <position position="920"/>
    </location>
    <ligand>
        <name>AMP</name>
        <dbReference type="ChEBI" id="CHEBI:456215"/>
    </ligand>
</feature>
<dbReference type="SUPFAM" id="SSF109604">
    <property type="entry name" value="HD-domain/PDEase-like"/>
    <property type="match status" value="1"/>
</dbReference>
<feature type="binding site" evidence="7">
    <location>
        <position position="756"/>
    </location>
    <ligand>
        <name>Zn(2+)</name>
        <dbReference type="ChEBI" id="CHEBI:29105"/>
        <label>1</label>
    </ligand>
</feature>
<dbReference type="OrthoDB" id="546632at2759"/>
<accession>A0A7M5VGQ8</accession>
<dbReference type="GO" id="GO:0007165">
    <property type="term" value="P:signal transduction"/>
    <property type="evidence" value="ECO:0007669"/>
    <property type="project" value="InterPro"/>
</dbReference>
<sequence length="985" mass="112438">MENNLLEEEGEDYLTQYDVELYLKKNPQFAKQFVYTYLKNNLDVADEFFQAWYDNMIGLSLKRVSRRDRGAPPHDRNHVKSNFNTNPVDEPQCIMGDIETEPRDHKSYNNNVLPNMKHAYLENNANRRRSDPVNNDVKKLCYGSDECLDTIEEDLITRTSRSNSVVLPQETRYRTISMDENNNSLQKAIELLQLPAISTDTQQKPHLRKAQSAPTYKKNLSNLIRSSVYSGSGVSKHINVENHTGLRDSNESHYLVEIIKDISKDMSLTKVCFKILVNLGFLLNTEKASIFLVHMDGENGFLKLLLNDVSIAKGVRKESLSSSVSKQPQSIPIGSGIVGHVAENGQSLIVNDISKFSEYHPIFDSWWTKNTRNALLQPVKNSEGKTIAVIVSSNNKSGEFVDEDKQIGASFLSYCGISITNALIFELTKEEFERNKMLLEFSHDIFEEQSSLTNAIQKILNKALEMFNCKRASLMLLDDPKEVEERQVFSKLFQVTSEIDKKEKRFSKFQRDSMVFSSNFDPFSDVVADTKTLKSKNQKKMILSSTPVSSVPAGILCEDGLISIPVRNNSSQIIGVLKLYDREDVSSTNSLSANEEQLLEAFAIFAGLGINNCIMYDNIVKGQAHQKVALEALSYHTAARQTDVDKLKFASIPSCSKFHLTSFTFDDFSLLDHEMLAAAIRMFMEFGFLKKFQIDYEVLCRFLITVKNNYRRVIYHNWRHAFNVTQSMFAMLTTGKMSEQLSSSECLALLVGCLCHDLDHRGTNNEFQMKTDSPLQKLYGTSTMEQHHFNCAVTILNSEGNNIFAHLQSQEYRKVMKLLKHAILATDLSNYIRQRDKFSNAVETKSLDTSLSENRAMLRSMLMTASDLSGITKPWDIQKRVVHLVTSEFFHQGDIERDQLHVQPKQMMDRNYILQLPKLQVNFFQFMGIPVYKVLSDYNSLLSPFLEGAKSNKETWFEMNAEIEKGHVHPDIEPVLHPVRQEEIP</sequence>
<evidence type="ECO:0000256" key="6">
    <source>
        <dbReference type="PIRSR" id="PIRSR623088-2"/>
    </source>
</evidence>